<keyword evidence="3" id="KW-1185">Reference proteome</keyword>
<sequence length="432" mass="48954">MSKLATATDTNLQPTLGKWVWKEETNTLEFVSLHPDNKDKRRKNKGHHDKNRLDRAVSSGARNLGGGKVRGPARLANTKSPKANRRDVENDKVMLEDIKRVAHGMMSEVDIIPDSFNMLNSTDEFDHFLLNLITYFNCFFEKMAQDKRKNPMYIEPSLAERKALADACERLTVAQKLLGRSYCILVLGLGLEKQHHMSCGSSRVSSTYQDRSMFESFYNFCTFVVWITFRRRDFEIVKKEIGRMLRSDTFNPAIRVKYAQEEPKEAAQPAPKKDVEEIKKENSEIKLSPAEYRRLHPKRPAIKSIVNQRSPAIVSLLPSPKEEAHWLFKRATPSRSVNEDGSDEFSLEDDLIINLQRYRMGSLSVGILGEPYSQFNSITLTPVGAETEDEENEGGEGNDKMGGDDLVDKPTSDNGRQMTAASQVTTEVSVDD</sequence>
<comment type="caution">
    <text evidence="2">The sequence shown here is derived from an EMBL/GenBank/DDBJ whole genome shotgun (WGS) entry which is preliminary data.</text>
</comment>
<evidence type="ECO:0000313" key="2">
    <source>
        <dbReference type="EMBL" id="KAK6181293.1"/>
    </source>
</evidence>
<dbReference type="PANTHER" id="PTHR21055">
    <property type="entry name" value="PROTEIN PHOSPHATASE 1 REGULATORY SUBUNIT 36"/>
    <property type="match status" value="1"/>
</dbReference>
<dbReference type="PANTHER" id="PTHR21055:SF3">
    <property type="entry name" value="PROTEIN PHOSPHATASE 1 REGULATORY SUBUNIT 36"/>
    <property type="match status" value="1"/>
</dbReference>
<feature type="compositionally biased region" description="Polar residues" evidence="1">
    <location>
        <begin position="412"/>
        <end position="432"/>
    </location>
</feature>
<dbReference type="EMBL" id="JAZGQO010000007">
    <property type="protein sequence ID" value="KAK6181293.1"/>
    <property type="molecule type" value="Genomic_DNA"/>
</dbReference>
<evidence type="ECO:0008006" key="4">
    <source>
        <dbReference type="Google" id="ProtNLM"/>
    </source>
</evidence>
<dbReference type="InterPro" id="IPR026142">
    <property type="entry name" value="Pro_pase_1_reg_su_36"/>
</dbReference>
<evidence type="ECO:0000256" key="1">
    <source>
        <dbReference type="SAM" id="MobiDB-lite"/>
    </source>
</evidence>
<feature type="region of interest" description="Disordered" evidence="1">
    <location>
        <begin position="33"/>
        <end position="86"/>
    </location>
</feature>
<feature type="region of interest" description="Disordered" evidence="1">
    <location>
        <begin position="384"/>
        <end position="432"/>
    </location>
</feature>
<feature type="compositionally biased region" description="Acidic residues" evidence="1">
    <location>
        <begin position="386"/>
        <end position="396"/>
    </location>
</feature>
<evidence type="ECO:0000313" key="3">
    <source>
        <dbReference type="Proteomes" id="UP001347796"/>
    </source>
</evidence>
<dbReference type="GO" id="GO:0019902">
    <property type="term" value="F:phosphatase binding"/>
    <property type="evidence" value="ECO:0007669"/>
    <property type="project" value="InterPro"/>
</dbReference>
<dbReference type="Pfam" id="PF14895">
    <property type="entry name" value="PPPI_inhib"/>
    <property type="match status" value="1"/>
</dbReference>
<protein>
    <recommendedName>
        <fullName evidence="4">Protein phosphatase 1 regulatory subunit 36</fullName>
    </recommendedName>
</protein>
<proteinExistence type="predicted"/>
<dbReference type="AlphaFoldDB" id="A0AAN8JUK0"/>
<feature type="compositionally biased region" description="Basic and acidic residues" evidence="1">
    <location>
        <begin position="397"/>
        <end position="411"/>
    </location>
</feature>
<feature type="compositionally biased region" description="Basic residues" evidence="1">
    <location>
        <begin position="40"/>
        <end position="50"/>
    </location>
</feature>
<dbReference type="Proteomes" id="UP001347796">
    <property type="component" value="Unassembled WGS sequence"/>
</dbReference>
<gene>
    <name evidence="2" type="ORF">SNE40_009179</name>
</gene>
<organism evidence="2 3">
    <name type="scientific">Patella caerulea</name>
    <name type="common">Rayed Mediterranean limpet</name>
    <dbReference type="NCBI Taxonomy" id="87958"/>
    <lineage>
        <taxon>Eukaryota</taxon>
        <taxon>Metazoa</taxon>
        <taxon>Spiralia</taxon>
        <taxon>Lophotrochozoa</taxon>
        <taxon>Mollusca</taxon>
        <taxon>Gastropoda</taxon>
        <taxon>Patellogastropoda</taxon>
        <taxon>Patelloidea</taxon>
        <taxon>Patellidae</taxon>
        <taxon>Patella</taxon>
    </lineage>
</organism>
<accession>A0AAN8JUK0</accession>
<name>A0AAN8JUK0_PATCE</name>
<reference evidence="2 3" key="1">
    <citation type="submission" date="2024-01" db="EMBL/GenBank/DDBJ databases">
        <title>The genome of the rayed Mediterranean limpet Patella caerulea (Linnaeus, 1758).</title>
        <authorList>
            <person name="Anh-Thu Weber A."/>
            <person name="Halstead-Nussloch G."/>
        </authorList>
    </citation>
    <scope>NUCLEOTIDE SEQUENCE [LARGE SCALE GENOMIC DNA]</scope>
    <source>
        <strain evidence="2">AATW-2023a</strain>
        <tissue evidence="2">Whole specimen</tissue>
    </source>
</reference>